<evidence type="ECO:0000313" key="2">
    <source>
        <dbReference type="WBParaSite" id="Hba_02431"/>
    </source>
</evidence>
<dbReference type="AlphaFoldDB" id="A0A1I7WCI1"/>
<organism evidence="1 2">
    <name type="scientific">Heterorhabditis bacteriophora</name>
    <name type="common">Entomopathogenic nematode worm</name>
    <dbReference type="NCBI Taxonomy" id="37862"/>
    <lineage>
        <taxon>Eukaryota</taxon>
        <taxon>Metazoa</taxon>
        <taxon>Ecdysozoa</taxon>
        <taxon>Nematoda</taxon>
        <taxon>Chromadorea</taxon>
        <taxon>Rhabditida</taxon>
        <taxon>Rhabditina</taxon>
        <taxon>Rhabditomorpha</taxon>
        <taxon>Strongyloidea</taxon>
        <taxon>Heterorhabditidae</taxon>
        <taxon>Heterorhabditis</taxon>
    </lineage>
</organism>
<reference evidence="2" key="1">
    <citation type="submission" date="2016-11" db="UniProtKB">
        <authorList>
            <consortium name="WormBaseParasite"/>
        </authorList>
    </citation>
    <scope>IDENTIFICATION</scope>
</reference>
<dbReference type="Proteomes" id="UP000095283">
    <property type="component" value="Unplaced"/>
</dbReference>
<sequence length="55" mass="6541">MSKYFFLDLARGISPHSRQNICCVSSLIVVSHFLSHLSQRHRCHYVYYIFLVFYG</sequence>
<evidence type="ECO:0000313" key="1">
    <source>
        <dbReference type="Proteomes" id="UP000095283"/>
    </source>
</evidence>
<keyword evidence="1" id="KW-1185">Reference proteome</keyword>
<name>A0A1I7WCI1_HETBA</name>
<dbReference type="WBParaSite" id="Hba_02431">
    <property type="protein sequence ID" value="Hba_02431"/>
    <property type="gene ID" value="Hba_02431"/>
</dbReference>
<accession>A0A1I7WCI1</accession>
<proteinExistence type="predicted"/>
<protein>
    <submittedName>
        <fullName evidence="2">Uncharacterized protein</fullName>
    </submittedName>
</protein>